<gene>
    <name evidence="1" type="ORF">DPQ25_03700</name>
</gene>
<dbReference type="RefSeq" id="WP_112331798.1">
    <property type="nucleotide sequence ID" value="NZ_QLYR01000001.1"/>
</dbReference>
<dbReference type="EMBL" id="QLYR01000001">
    <property type="protein sequence ID" value="RAQ30603.1"/>
    <property type="molecule type" value="Genomic_DNA"/>
</dbReference>
<protein>
    <recommendedName>
        <fullName evidence="3">ATPase</fullName>
    </recommendedName>
</protein>
<proteinExistence type="predicted"/>
<evidence type="ECO:0000313" key="2">
    <source>
        <dbReference type="Proteomes" id="UP000249377"/>
    </source>
</evidence>
<reference evidence="1 2" key="1">
    <citation type="submission" date="2018-06" db="EMBL/GenBank/DDBJ databases">
        <title>Noncontiguous genome sequence of Ruminococcaceae bacterium ASD2818.</title>
        <authorList>
            <person name="Chaplin A.V."/>
            <person name="Sokolova S.R."/>
            <person name="Kochetkova T.O."/>
            <person name="Goltsov A.Y."/>
            <person name="Trofimov D.Y."/>
            <person name="Efimov B.A."/>
        </authorList>
    </citation>
    <scope>NUCLEOTIDE SEQUENCE [LARGE SCALE GENOMIC DNA]</scope>
    <source>
        <strain evidence="1 2">ASD2818</strain>
    </source>
</reference>
<evidence type="ECO:0008006" key="3">
    <source>
        <dbReference type="Google" id="ProtNLM"/>
    </source>
</evidence>
<comment type="caution">
    <text evidence="1">The sequence shown here is derived from an EMBL/GenBank/DDBJ whole genome shotgun (WGS) entry which is preliminary data.</text>
</comment>
<evidence type="ECO:0000313" key="1">
    <source>
        <dbReference type="EMBL" id="RAQ30603.1"/>
    </source>
</evidence>
<sequence>MKKGLMGMNDRMIRHYFVDSNSSQGYADLSEASLGSLEQLIRLNDYPQPAVDEILSAVSSYALEKGLEVEHIHNCLSNKLKGVVLPELSAGIVFQEPWYPGTLSVTAALDHPELNAVKEALRAAWEGFERAKIIHDRWEKIYIANLDILAADALTDEVTELLFQDKKLDKEAAYVERFFGAATVDGSFDYIQNLTQTLSRRYFLKGRPGTGKSTFLKKIAAQARKRGYDTEAYRCALDPNSFDMVVVRELDFCIFDSTSPHEYFPSRTGDEIIDIYKAAVVPGTDEKYAARLTDAAGEYKAEVRVATEFLRKAIGHMDAFQRTYLYPLDEDVIEAQKIHLLQAIF</sequence>
<dbReference type="Proteomes" id="UP000249377">
    <property type="component" value="Unassembled WGS sequence"/>
</dbReference>
<dbReference type="SUPFAM" id="SSF52540">
    <property type="entry name" value="P-loop containing nucleoside triphosphate hydrolases"/>
    <property type="match status" value="2"/>
</dbReference>
<accession>A0A328UM82</accession>
<organism evidence="1 2">
    <name type="scientific">Hydrogeniiclostridium mannosilyticum</name>
    <dbReference type="NCBI Taxonomy" id="2764322"/>
    <lineage>
        <taxon>Bacteria</taxon>
        <taxon>Bacillati</taxon>
        <taxon>Bacillota</taxon>
        <taxon>Clostridia</taxon>
        <taxon>Eubacteriales</taxon>
        <taxon>Acutalibacteraceae</taxon>
        <taxon>Hydrogeniiclostridium</taxon>
    </lineage>
</organism>
<dbReference type="AlphaFoldDB" id="A0A328UM82"/>
<name>A0A328UM82_9FIRM</name>
<dbReference type="InterPro" id="IPR027417">
    <property type="entry name" value="P-loop_NTPase"/>
</dbReference>
<keyword evidence="2" id="KW-1185">Reference proteome</keyword>
<dbReference type="Gene3D" id="3.40.50.300">
    <property type="entry name" value="P-loop containing nucleotide triphosphate hydrolases"/>
    <property type="match status" value="1"/>
</dbReference>